<keyword evidence="4" id="KW-0812">Transmembrane</keyword>
<feature type="transmembrane region" description="Helical" evidence="4">
    <location>
        <begin position="269"/>
        <end position="290"/>
    </location>
</feature>
<reference evidence="6" key="2">
    <citation type="submission" date="2015-06" db="UniProtKB">
        <authorList>
            <consortium name="EnsemblMetazoa"/>
        </authorList>
    </citation>
    <scope>IDENTIFICATION</scope>
</reference>
<evidence type="ECO:0000259" key="5">
    <source>
        <dbReference type="Pfam" id="PF10148"/>
    </source>
</evidence>
<evidence type="ECO:0000256" key="3">
    <source>
        <dbReference type="SAM" id="MobiDB-lite"/>
    </source>
</evidence>
<keyword evidence="4" id="KW-1133">Transmembrane helix</keyword>
<feature type="compositionally biased region" description="Polar residues" evidence="3">
    <location>
        <begin position="114"/>
        <end position="149"/>
    </location>
</feature>
<keyword evidence="1 2" id="KW-0175">Coiled coil</keyword>
<feature type="coiled-coil region" evidence="2">
    <location>
        <begin position="584"/>
        <end position="618"/>
    </location>
</feature>
<dbReference type="GO" id="GO:0030054">
    <property type="term" value="C:cell junction"/>
    <property type="evidence" value="ECO:0007669"/>
    <property type="project" value="TreeGrafter"/>
</dbReference>
<dbReference type="EMBL" id="CAEY01001362">
    <property type="status" value="NOT_ANNOTATED_CDS"/>
    <property type="molecule type" value="Genomic_DNA"/>
</dbReference>
<organism evidence="6 7">
    <name type="scientific">Tetranychus urticae</name>
    <name type="common">Two-spotted spider mite</name>
    <dbReference type="NCBI Taxonomy" id="32264"/>
    <lineage>
        <taxon>Eukaryota</taxon>
        <taxon>Metazoa</taxon>
        <taxon>Ecdysozoa</taxon>
        <taxon>Arthropoda</taxon>
        <taxon>Chelicerata</taxon>
        <taxon>Arachnida</taxon>
        <taxon>Acari</taxon>
        <taxon>Acariformes</taxon>
        <taxon>Trombidiformes</taxon>
        <taxon>Prostigmata</taxon>
        <taxon>Eleutherengona</taxon>
        <taxon>Raphignathae</taxon>
        <taxon>Tetranychoidea</taxon>
        <taxon>Tetranychidae</taxon>
        <taxon>Tetranychus</taxon>
    </lineage>
</organism>
<sequence length="653" mass="75910">MSKVKKRATSKLGQSREEIRRRLAMESDFDDRNNKSWKSSTVGHKKGYLNKLMTNTSDLRLCFFNKIPDHYEETRDLERLRQDAFNRITEDFNKFFLMSNVDQTPNNKKPETKAGTSADNSKSTAVGGSTRKGSNTDNLISDSRSVTPAGQPRSNFLGKWRWALYSCIYVLILWLLSNINSASLLSHRVRFYSIAISTLLSLEPPYNWNKIVSNFVWELVKPPGSVLWLGNTINLPNSPSNEQGDGKIAPSWKLLVYFSMRLLIDAVRVSANIIGDCCQLLITGLNYWFVQKESKLEPSQIIVFYGQAFYLIALVWTTINIIQTVILIIKPSVSAHQHSRCCLRCIVRFINLTMTEVQLVKIVLRSYNMINFEVRSISMQDREEIRRRLAMESDFDDRNNKGWKSSTVGHKKGYLNKLMTNTSDLRLCFFNKTPDHYEETRDLERLRQDAFNRITEDFNKKAQGMDFNNNEDVSADENQLVNELERCNIEKEKPHDLMVNLRRNKMERFRYILNTARPNDMSTFHRYHNLIIAEARFALSQAKEMAQMQMETERSKVKPNPVAELIQLPVDRHFNKEVLKEMSVPKLQIIVNDLLSQIEALNEELVQMLQERDELHMEQDSILVDIEDATIFLLKRMKHQNSRSLELTRKASH</sequence>
<feature type="region of interest" description="Disordered" evidence="3">
    <location>
        <begin position="101"/>
        <end position="149"/>
    </location>
</feature>
<keyword evidence="4" id="KW-0472">Membrane</keyword>
<name>T1K2G3_TETUR</name>
<evidence type="ECO:0000256" key="2">
    <source>
        <dbReference type="SAM" id="Coils"/>
    </source>
</evidence>
<protein>
    <recommendedName>
        <fullName evidence="5">Schwannomin interacting protein 1 C-terminal domain-containing protein</fullName>
    </recommendedName>
</protein>
<evidence type="ECO:0000256" key="1">
    <source>
        <dbReference type="ARBA" id="ARBA00023054"/>
    </source>
</evidence>
<dbReference type="Pfam" id="PF10148">
    <property type="entry name" value="SCHIP-1_C"/>
    <property type="match status" value="1"/>
</dbReference>
<dbReference type="AlphaFoldDB" id="T1K2G3"/>
<evidence type="ECO:0000256" key="4">
    <source>
        <dbReference type="SAM" id="Phobius"/>
    </source>
</evidence>
<dbReference type="PANTHER" id="PTHR13103">
    <property type="entry name" value="SCHWANNOMIN INTERACTING PROTEIN 1"/>
    <property type="match status" value="1"/>
</dbReference>
<dbReference type="EnsemblMetazoa" id="tetur04g04920.1">
    <property type="protein sequence ID" value="tetur04g04920.1"/>
    <property type="gene ID" value="tetur04g04920"/>
</dbReference>
<proteinExistence type="predicted"/>
<feature type="transmembrane region" description="Helical" evidence="4">
    <location>
        <begin position="302"/>
        <end position="329"/>
    </location>
</feature>
<feature type="domain" description="Schwannomin interacting protein 1 C-terminal" evidence="5">
    <location>
        <begin position="380"/>
        <end position="639"/>
    </location>
</feature>
<dbReference type="GO" id="GO:0035332">
    <property type="term" value="P:positive regulation of hippo signaling"/>
    <property type="evidence" value="ECO:0007669"/>
    <property type="project" value="TreeGrafter"/>
</dbReference>
<dbReference type="HOGENOM" id="CLU_748694_0_0_1"/>
<evidence type="ECO:0000313" key="6">
    <source>
        <dbReference type="EnsemblMetazoa" id="tetur04g04920.1"/>
    </source>
</evidence>
<dbReference type="InterPro" id="IPR015649">
    <property type="entry name" value="SCHIP_1_C"/>
</dbReference>
<dbReference type="Proteomes" id="UP000015104">
    <property type="component" value="Unassembled WGS sequence"/>
</dbReference>
<accession>T1K2G3</accession>
<dbReference type="PANTHER" id="PTHR13103:SF2">
    <property type="entry name" value="IQCJ-SCHIP1 READTHROUGH TRANSCRIPT PROTEIN-RELATED"/>
    <property type="match status" value="1"/>
</dbReference>
<dbReference type="InterPro" id="IPR039045">
    <property type="entry name" value="SCHIP_1"/>
</dbReference>
<dbReference type="GO" id="GO:0005886">
    <property type="term" value="C:plasma membrane"/>
    <property type="evidence" value="ECO:0007669"/>
    <property type="project" value="TreeGrafter"/>
</dbReference>
<keyword evidence="7" id="KW-1185">Reference proteome</keyword>
<feature type="transmembrane region" description="Helical" evidence="4">
    <location>
        <begin position="162"/>
        <end position="179"/>
    </location>
</feature>
<reference evidence="7" key="1">
    <citation type="submission" date="2011-08" db="EMBL/GenBank/DDBJ databases">
        <authorList>
            <person name="Rombauts S."/>
        </authorList>
    </citation>
    <scope>NUCLEOTIDE SEQUENCE</scope>
    <source>
        <strain evidence="7">London</strain>
    </source>
</reference>
<evidence type="ECO:0000313" key="7">
    <source>
        <dbReference type="Proteomes" id="UP000015104"/>
    </source>
</evidence>